<dbReference type="PANTHER" id="PTHR33744">
    <property type="entry name" value="CARBOHYDRATE DIACID REGULATOR"/>
    <property type="match status" value="1"/>
</dbReference>
<dbReference type="EMBL" id="JBGEHV010000015">
    <property type="protein sequence ID" value="MEY8039873.1"/>
    <property type="molecule type" value="Genomic_DNA"/>
</dbReference>
<dbReference type="Gene3D" id="1.10.10.2840">
    <property type="entry name" value="PucR C-terminal helix-turn-helix domain"/>
    <property type="match status" value="1"/>
</dbReference>
<feature type="domain" description="RsbT co-antagonist protein RsbRD N-terminal" evidence="2">
    <location>
        <begin position="14"/>
        <end position="146"/>
    </location>
</feature>
<evidence type="ECO:0000313" key="3">
    <source>
        <dbReference type="EMBL" id="MEY8039873.1"/>
    </source>
</evidence>
<dbReference type="InterPro" id="IPR025736">
    <property type="entry name" value="PucR_C-HTH_dom"/>
</dbReference>
<dbReference type="Pfam" id="PF13556">
    <property type="entry name" value="HTH_30"/>
    <property type="match status" value="1"/>
</dbReference>
<keyword evidence="4" id="KW-1185">Reference proteome</keyword>
<accession>A0ABV4CH95</accession>
<dbReference type="InterPro" id="IPR051448">
    <property type="entry name" value="CdaR-like_regulators"/>
</dbReference>
<sequence>MSQPLLDAVERRLPAAADRAVREYVRRSARYRGRWPEHVREHMAHSCRESARLALRAVREQRSPTGAELELLRERARQRADEGLPVADFVTAYLVNIQMTWEELARAAGGAVPGELGAALLHRMHEIVDAAVQAHQQEHQLVHGEERFAVHEIVQALVAGGSAAELAHRFDVRLADAYGVLAVRLGEHPATGSAADGIGRRIAERRALHRLVAEVHRRLGAQALTALDPDGGLVLLPSAPERSAHDLRAVREALPRLRAATGAPIAAAFAHAPTRSALPGAAQQARDLLRLPGRRDDDVAVLPDLLLEYQLSRDSAARSGLTALARELRRRPELAATLDAYLAHDFNRHRTARALHVHPNTVDNRLSRIAARTGADPRTARGLLLLAAARTAELAE</sequence>
<gene>
    <name evidence="3" type="ORF">AB8O55_10735</name>
</gene>
<protein>
    <submittedName>
        <fullName evidence="3">PucR family transcriptional regulator</fullName>
    </submittedName>
</protein>
<evidence type="ECO:0000259" key="2">
    <source>
        <dbReference type="Pfam" id="PF14361"/>
    </source>
</evidence>
<dbReference type="Proteomes" id="UP001564626">
    <property type="component" value="Unassembled WGS sequence"/>
</dbReference>
<reference evidence="3 4" key="1">
    <citation type="submission" date="2024-08" db="EMBL/GenBank/DDBJ databases">
        <title>Genome mining of Saccharopolyspora cebuensis PGLac3 from Nigerian medicinal plant.</title>
        <authorList>
            <person name="Ezeobiora C.E."/>
            <person name="Igbokwe N.H."/>
            <person name="Amin D.H."/>
            <person name="Mendie U.E."/>
        </authorList>
    </citation>
    <scope>NUCLEOTIDE SEQUENCE [LARGE SCALE GENOMIC DNA]</scope>
    <source>
        <strain evidence="3 4">PGLac3</strain>
    </source>
</reference>
<organism evidence="3 4">
    <name type="scientific">Saccharopolyspora cebuensis</name>
    <dbReference type="NCBI Taxonomy" id="418759"/>
    <lineage>
        <taxon>Bacteria</taxon>
        <taxon>Bacillati</taxon>
        <taxon>Actinomycetota</taxon>
        <taxon>Actinomycetes</taxon>
        <taxon>Pseudonocardiales</taxon>
        <taxon>Pseudonocardiaceae</taxon>
        <taxon>Saccharopolyspora</taxon>
    </lineage>
</organism>
<name>A0ABV4CH95_9PSEU</name>
<evidence type="ECO:0000259" key="1">
    <source>
        <dbReference type="Pfam" id="PF13556"/>
    </source>
</evidence>
<dbReference type="InterPro" id="IPR025751">
    <property type="entry name" value="RsbRD_N_dom"/>
</dbReference>
<dbReference type="RefSeq" id="WP_369774738.1">
    <property type="nucleotide sequence ID" value="NZ_JBGEHV010000015.1"/>
</dbReference>
<feature type="domain" description="PucR C-terminal helix-turn-helix" evidence="1">
    <location>
        <begin position="334"/>
        <end position="389"/>
    </location>
</feature>
<evidence type="ECO:0000313" key="4">
    <source>
        <dbReference type="Proteomes" id="UP001564626"/>
    </source>
</evidence>
<comment type="caution">
    <text evidence="3">The sequence shown here is derived from an EMBL/GenBank/DDBJ whole genome shotgun (WGS) entry which is preliminary data.</text>
</comment>
<dbReference type="PANTHER" id="PTHR33744:SF1">
    <property type="entry name" value="DNA-BINDING TRANSCRIPTIONAL ACTIVATOR ADER"/>
    <property type="match status" value="1"/>
</dbReference>
<proteinExistence type="predicted"/>
<dbReference type="InterPro" id="IPR042070">
    <property type="entry name" value="PucR_C-HTH_sf"/>
</dbReference>
<dbReference type="Pfam" id="PF14361">
    <property type="entry name" value="RsbRD_N"/>
    <property type="match status" value="1"/>
</dbReference>